<sequence>HKVILLITNEMLNPKDGWTYVSKLETWIHENKEKISEIIEWQSN</sequence>
<keyword evidence="2" id="KW-1185">Reference proteome</keyword>
<accession>A0ACA9NJ85</accession>
<name>A0ACA9NJ85_9GLOM</name>
<feature type="non-terminal residue" evidence="1">
    <location>
        <position position="1"/>
    </location>
</feature>
<dbReference type="Proteomes" id="UP000789702">
    <property type="component" value="Unassembled WGS sequence"/>
</dbReference>
<protein>
    <submittedName>
        <fullName evidence="1">16415_t:CDS:1</fullName>
    </submittedName>
</protein>
<proteinExistence type="predicted"/>
<comment type="caution">
    <text evidence="1">The sequence shown here is derived from an EMBL/GenBank/DDBJ whole genome shotgun (WGS) entry which is preliminary data.</text>
</comment>
<gene>
    <name evidence="1" type="ORF">DHETER_LOCUS9410</name>
</gene>
<reference evidence="1" key="1">
    <citation type="submission" date="2021-06" db="EMBL/GenBank/DDBJ databases">
        <authorList>
            <person name="Kallberg Y."/>
            <person name="Tangrot J."/>
            <person name="Rosling A."/>
        </authorList>
    </citation>
    <scope>NUCLEOTIDE SEQUENCE</scope>
    <source>
        <strain evidence="1">IL203A</strain>
    </source>
</reference>
<evidence type="ECO:0000313" key="2">
    <source>
        <dbReference type="Proteomes" id="UP000789702"/>
    </source>
</evidence>
<evidence type="ECO:0000313" key="1">
    <source>
        <dbReference type="EMBL" id="CAG8653453.1"/>
    </source>
</evidence>
<organism evidence="1 2">
    <name type="scientific">Dentiscutata heterogama</name>
    <dbReference type="NCBI Taxonomy" id="1316150"/>
    <lineage>
        <taxon>Eukaryota</taxon>
        <taxon>Fungi</taxon>
        <taxon>Fungi incertae sedis</taxon>
        <taxon>Mucoromycota</taxon>
        <taxon>Glomeromycotina</taxon>
        <taxon>Glomeromycetes</taxon>
        <taxon>Diversisporales</taxon>
        <taxon>Gigasporaceae</taxon>
        <taxon>Dentiscutata</taxon>
    </lineage>
</organism>
<dbReference type="EMBL" id="CAJVPU010016484">
    <property type="protein sequence ID" value="CAG8653453.1"/>
    <property type="molecule type" value="Genomic_DNA"/>
</dbReference>